<gene>
    <name evidence="2" type="ORF">HJG59_009252</name>
</gene>
<dbReference type="InParanoid" id="A0A7J8DPP7"/>
<proteinExistence type="predicted"/>
<sequence length="182" mass="19412">MRRKLAPHRELPAFQGRDLAGSRADPPGAGLGSAQFSGGAICRANVIKRGKPSRDALASTGLRGAGSPGTSEMSWGLSPWPSLNPEAPEKSCSPAPPPIFSDEETEAQKGVVASQGPQRSRESHSFLPGTPPCPLCLLCRKLKCFRSTTASTTSEIWRQPVLSRADRVGVRAHQHPMRSNHA</sequence>
<keyword evidence="3" id="KW-1185">Reference proteome</keyword>
<feature type="region of interest" description="Disordered" evidence="1">
    <location>
        <begin position="53"/>
        <end position="127"/>
    </location>
</feature>
<organism evidence="2 3">
    <name type="scientific">Molossus molossus</name>
    <name type="common">Pallas' mastiff bat</name>
    <name type="synonym">Vespertilio molossus</name>
    <dbReference type="NCBI Taxonomy" id="27622"/>
    <lineage>
        <taxon>Eukaryota</taxon>
        <taxon>Metazoa</taxon>
        <taxon>Chordata</taxon>
        <taxon>Craniata</taxon>
        <taxon>Vertebrata</taxon>
        <taxon>Euteleostomi</taxon>
        <taxon>Mammalia</taxon>
        <taxon>Eutheria</taxon>
        <taxon>Laurasiatheria</taxon>
        <taxon>Chiroptera</taxon>
        <taxon>Yangochiroptera</taxon>
        <taxon>Molossidae</taxon>
        <taxon>Molossus</taxon>
    </lineage>
</organism>
<dbReference type="EMBL" id="JACASF010000017">
    <property type="protein sequence ID" value="KAF6425207.1"/>
    <property type="molecule type" value="Genomic_DNA"/>
</dbReference>
<comment type="caution">
    <text evidence="2">The sequence shown here is derived from an EMBL/GenBank/DDBJ whole genome shotgun (WGS) entry which is preliminary data.</text>
</comment>
<protein>
    <submittedName>
        <fullName evidence="2">Uncharacterized protein</fullName>
    </submittedName>
</protein>
<name>A0A7J8DPP7_MOLMO</name>
<evidence type="ECO:0000256" key="1">
    <source>
        <dbReference type="SAM" id="MobiDB-lite"/>
    </source>
</evidence>
<accession>A0A7J8DPP7</accession>
<evidence type="ECO:0000313" key="3">
    <source>
        <dbReference type="Proteomes" id="UP000550707"/>
    </source>
</evidence>
<dbReference type="Proteomes" id="UP000550707">
    <property type="component" value="Unassembled WGS sequence"/>
</dbReference>
<dbReference type="AlphaFoldDB" id="A0A7J8DPP7"/>
<reference evidence="2 3" key="1">
    <citation type="journal article" date="2020" name="Nature">
        <title>Six reference-quality genomes reveal evolution of bat adaptations.</title>
        <authorList>
            <person name="Jebb D."/>
            <person name="Huang Z."/>
            <person name="Pippel M."/>
            <person name="Hughes G.M."/>
            <person name="Lavrichenko K."/>
            <person name="Devanna P."/>
            <person name="Winkler S."/>
            <person name="Jermiin L.S."/>
            <person name="Skirmuntt E.C."/>
            <person name="Katzourakis A."/>
            <person name="Burkitt-Gray L."/>
            <person name="Ray D.A."/>
            <person name="Sullivan K.A.M."/>
            <person name="Roscito J.G."/>
            <person name="Kirilenko B.M."/>
            <person name="Davalos L.M."/>
            <person name="Corthals A.P."/>
            <person name="Power M.L."/>
            <person name="Jones G."/>
            <person name="Ransome R.D."/>
            <person name="Dechmann D.K.N."/>
            <person name="Locatelli A.G."/>
            <person name="Puechmaille S.J."/>
            <person name="Fedrigo O."/>
            <person name="Jarvis E.D."/>
            <person name="Hiller M."/>
            <person name="Vernes S.C."/>
            <person name="Myers E.W."/>
            <person name="Teeling E.C."/>
        </authorList>
    </citation>
    <scope>NUCLEOTIDE SEQUENCE [LARGE SCALE GENOMIC DNA]</scope>
    <source>
        <strain evidence="2">MMolMol1</strain>
        <tissue evidence="2">Muscle</tissue>
    </source>
</reference>
<feature type="region of interest" description="Disordered" evidence="1">
    <location>
        <begin position="1"/>
        <end position="36"/>
    </location>
</feature>
<evidence type="ECO:0000313" key="2">
    <source>
        <dbReference type="EMBL" id="KAF6425207.1"/>
    </source>
</evidence>